<dbReference type="EMBL" id="KP823601">
    <property type="protein sequence ID" value="AKV89083.1"/>
    <property type="molecule type" value="Genomic_DNA"/>
</dbReference>
<protein>
    <submittedName>
        <fullName evidence="2">Uncharacterized protein</fullName>
    </submittedName>
</protein>
<dbReference type="PDB" id="9DK2">
    <property type="method" value="X-ray"/>
    <property type="resolution" value="2.50 A"/>
    <property type="chains" value="B=1-376"/>
</dbReference>
<feature type="region of interest" description="Disordered" evidence="1">
    <location>
        <begin position="314"/>
        <end position="376"/>
    </location>
</feature>
<keyword evidence="3 4" id="KW-0002">3D-structure</keyword>
<dbReference type="InterPro" id="IPR040871">
    <property type="entry name" value="HopA1"/>
</dbReference>
<dbReference type="SMR" id="A0A0K1TP21"/>
<accession>A0A0K1TP21</accession>
<proteinExistence type="evidence at protein level"/>
<reference evidence="3 4" key="2">
    <citation type="journal article" date="2024" name="ACS Chem. Biol.">
        <title>A Stable Dehydratase Complex Catalyzes the Formation of Dehydrated Amino Acids in a Class V Lanthipeptide.</title>
        <authorList>
            <person name="Randall G.T."/>
            <person name="Grant-Mackie E.S."/>
            <person name="Chunkath S."/>
            <person name="Williams E.T."/>
            <person name="Middleditch M.J."/>
            <person name="Tao M."/>
            <person name="Harris P.W.R."/>
            <person name="Brimble M.A."/>
            <person name="Bashiri G."/>
        </authorList>
    </citation>
    <scope>X-RAY CRYSTALLOGRAPHY (2.30 ANGSTROMS)</scope>
</reference>
<feature type="compositionally biased region" description="Low complexity" evidence="1">
    <location>
        <begin position="314"/>
        <end position="334"/>
    </location>
</feature>
<dbReference type="AlphaFoldDB" id="A0A0K1TP21"/>
<gene>
    <name evidence="2" type="primary">lxmY</name>
</gene>
<sequence>MTTALLNSPVPDASPVARHRGLAPRLAEALDAVSVAPGARRASVAGRTVTADSPRDLRGRLTNALYEELHAGRHRGGAVPDGPPPRRTLRDPALEARLAAAVPHRTTPTRGRLVEVLRRPDGDQLVVRLPEVTARVPADRLLSPSVPPAPGETVELALEAARPALSPGFFYVMGSRPLPRPAGAVRRIFLHARDADAAVVLWGAALGALEEAAALYHAKVLSDPQDFPRRDAVVLYLHGDHRPGERAVTEAVSRYAGTLTGPDTSVFTEELAPGVAAAWDPQDPRPGQSGMSFGQHRAFALASGLIDCALADGSEASDASGASGASEATEAADAPRPSDAPVGPGRAEHVVRALREAGIDPLHPQNNLDPSPGAAR</sequence>
<name>A0A0K1TP21_STRRO</name>
<organism evidence="2">
    <name type="scientific">Streptomyces rochei</name>
    <name type="common">Streptomyces parvullus</name>
    <dbReference type="NCBI Taxonomy" id="1928"/>
    <lineage>
        <taxon>Bacteria</taxon>
        <taxon>Bacillati</taxon>
        <taxon>Actinomycetota</taxon>
        <taxon>Actinomycetes</taxon>
        <taxon>Kitasatosporales</taxon>
        <taxon>Streptomycetaceae</taxon>
        <taxon>Streptomyces</taxon>
        <taxon>Streptomyces rochei group</taxon>
    </lineage>
</organism>
<evidence type="ECO:0000256" key="1">
    <source>
        <dbReference type="SAM" id="MobiDB-lite"/>
    </source>
</evidence>
<dbReference type="PDB" id="9DK3">
    <property type="method" value="X-ray"/>
    <property type="resolution" value="2.30 A"/>
    <property type="chains" value="B=1-376"/>
</dbReference>
<dbReference type="Pfam" id="PF17914">
    <property type="entry name" value="HopA1"/>
    <property type="match status" value="1"/>
</dbReference>
<dbReference type="PDB" id="9DK1">
    <property type="method" value="X-ray"/>
    <property type="resolution" value="2.40 A"/>
    <property type="chains" value="B=1-376"/>
</dbReference>
<evidence type="ECO:0000313" key="2">
    <source>
        <dbReference type="EMBL" id="AKV89083.1"/>
    </source>
</evidence>
<reference evidence="2" key="1">
    <citation type="submission" date="2015-02" db="EMBL/GenBank/DDBJ databases">
        <title>Discovery of a novel antibiotic invisible to genome mining, by efficient functional screening of genomic libraries.</title>
        <authorList>
            <person name="Xu M."/>
            <person name="Wang Y."/>
            <person name="Zhao Z."/>
            <person name="Xu L."/>
            <person name="Chen X."/>
            <person name="Gao G."/>
            <person name="Han D."/>
            <person name="Liu L."/>
            <person name="Huang S.-X."/>
            <person name="He X."/>
            <person name="Lin S."/>
            <person name="Kang Q."/>
            <person name="Ou H.-Y."/>
            <person name="Zhou H."/>
            <person name="Pang X."/>
            <person name="Deng Z."/>
            <person name="Tao M."/>
        </authorList>
    </citation>
    <scope>NUCLEOTIDE SEQUENCE</scope>
    <source>
        <strain evidence="2">Sal35</strain>
    </source>
</reference>
<dbReference type="RefSeq" id="WP_175462048.1">
    <property type="nucleotide sequence ID" value="NZ_JBHVKV010000007.1"/>
</dbReference>
<feature type="compositionally biased region" description="Basic and acidic residues" evidence="1">
    <location>
        <begin position="346"/>
        <end position="358"/>
    </location>
</feature>
<evidence type="ECO:0007829" key="4">
    <source>
        <dbReference type="PDB" id="9DK2"/>
    </source>
</evidence>
<evidence type="ECO:0007829" key="3">
    <source>
        <dbReference type="PDB" id="9DK1"/>
    </source>
</evidence>